<keyword evidence="3" id="KW-1133">Transmembrane helix</keyword>
<keyword evidence="2" id="KW-0812">Transmembrane</keyword>
<dbReference type="Proteomes" id="UP000789405">
    <property type="component" value="Unassembled WGS sequence"/>
</dbReference>
<sequence>MGNTVTCYQEKKSLEIERPDFALYSKGAKVINRYTSETFELWPPKWYQRLFAQISGHGVLRGKSPITAISPDTYVGQCWPFPGREGQLAILLSQPVYVTAVTYDHVSKDAGFDILSAPKDFEVWGIIDDGIGGKTNQPDNNGYEEEFIESRVLLDSKNFATMDDSSPLRHFLGRFIYDINGSPVQTFEISNQILKSNKPIKAIIMRVLGNWGKPLYTCLYRFRVHGDPVNHDENLFLSTDKQEL</sequence>
<accession>A0A9N8Z362</accession>
<keyword evidence="7" id="KW-1185">Reference proteome</keyword>
<evidence type="ECO:0000259" key="5">
    <source>
        <dbReference type="PROSITE" id="PS51469"/>
    </source>
</evidence>
<evidence type="ECO:0000313" key="7">
    <source>
        <dbReference type="Proteomes" id="UP000789405"/>
    </source>
</evidence>
<dbReference type="GO" id="GO:0043495">
    <property type="term" value="F:protein-membrane adaptor activity"/>
    <property type="evidence" value="ECO:0007669"/>
    <property type="project" value="TreeGrafter"/>
</dbReference>
<keyword evidence="4" id="KW-0472">Membrane</keyword>
<feature type="domain" description="SUN" evidence="5">
    <location>
        <begin position="27"/>
        <end position="229"/>
    </location>
</feature>
<dbReference type="PANTHER" id="PTHR12911">
    <property type="entry name" value="SAD1/UNC-84-LIKE PROTEIN-RELATED"/>
    <property type="match status" value="1"/>
</dbReference>
<dbReference type="Pfam" id="PF07738">
    <property type="entry name" value="Sad1_UNC"/>
    <property type="match status" value="2"/>
</dbReference>
<evidence type="ECO:0000256" key="3">
    <source>
        <dbReference type="ARBA" id="ARBA00022989"/>
    </source>
</evidence>
<dbReference type="GO" id="GO:0034993">
    <property type="term" value="C:meiotic nuclear membrane microtubule tethering complex"/>
    <property type="evidence" value="ECO:0007669"/>
    <property type="project" value="TreeGrafter"/>
</dbReference>
<comment type="caution">
    <text evidence="6">The sequence shown here is derived from an EMBL/GenBank/DDBJ whole genome shotgun (WGS) entry which is preliminary data.</text>
</comment>
<reference evidence="6" key="1">
    <citation type="submission" date="2021-06" db="EMBL/GenBank/DDBJ databases">
        <authorList>
            <person name="Kallberg Y."/>
            <person name="Tangrot J."/>
            <person name="Rosling A."/>
        </authorList>
    </citation>
    <scope>NUCLEOTIDE SEQUENCE</scope>
    <source>
        <strain evidence="6">MA453B</strain>
    </source>
</reference>
<evidence type="ECO:0000256" key="2">
    <source>
        <dbReference type="ARBA" id="ARBA00022692"/>
    </source>
</evidence>
<dbReference type="PANTHER" id="PTHR12911:SF8">
    <property type="entry name" value="KLAROID PROTEIN-RELATED"/>
    <property type="match status" value="1"/>
</dbReference>
<dbReference type="EMBL" id="CAJVPY010000448">
    <property type="protein sequence ID" value="CAG8473339.1"/>
    <property type="molecule type" value="Genomic_DNA"/>
</dbReference>
<evidence type="ECO:0000256" key="4">
    <source>
        <dbReference type="ARBA" id="ARBA00023136"/>
    </source>
</evidence>
<protein>
    <submittedName>
        <fullName evidence="6">21219_t:CDS:1</fullName>
    </submittedName>
</protein>
<proteinExistence type="predicted"/>
<organism evidence="6 7">
    <name type="scientific">Dentiscutata erythropus</name>
    <dbReference type="NCBI Taxonomy" id="1348616"/>
    <lineage>
        <taxon>Eukaryota</taxon>
        <taxon>Fungi</taxon>
        <taxon>Fungi incertae sedis</taxon>
        <taxon>Mucoromycota</taxon>
        <taxon>Glomeromycotina</taxon>
        <taxon>Glomeromycetes</taxon>
        <taxon>Diversisporales</taxon>
        <taxon>Gigasporaceae</taxon>
        <taxon>Dentiscutata</taxon>
    </lineage>
</organism>
<dbReference type="AlphaFoldDB" id="A0A9N8Z362"/>
<dbReference type="PROSITE" id="PS51469">
    <property type="entry name" value="SUN"/>
    <property type="match status" value="1"/>
</dbReference>
<gene>
    <name evidence="6" type="ORF">DERYTH_LOCUS1566</name>
</gene>
<dbReference type="InterPro" id="IPR045119">
    <property type="entry name" value="SUN1-5"/>
</dbReference>
<name>A0A9N8Z362_9GLOM</name>
<dbReference type="OrthoDB" id="342281at2759"/>
<comment type="subcellular location">
    <subcellularLocation>
        <location evidence="1">Membrane</location>
    </subcellularLocation>
</comment>
<evidence type="ECO:0000256" key="1">
    <source>
        <dbReference type="ARBA" id="ARBA00004370"/>
    </source>
</evidence>
<dbReference type="Gene3D" id="2.60.120.260">
    <property type="entry name" value="Galactose-binding domain-like"/>
    <property type="match status" value="1"/>
</dbReference>
<dbReference type="InterPro" id="IPR012919">
    <property type="entry name" value="SUN_dom"/>
</dbReference>
<evidence type="ECO:0000313" key="6">
    <source>
        <dbReference type="EMBL" id="CAG8473339.1"/>
    </source>
</evidence>